<sequence length="92" mass="10655">MINEIKTWILIAVAGAMATILGYIIKVVTAQVIHRLDEIVTELKQLTHTTTIQNEQIKGLQEQDAIIRRRLYKQSMRIRALEFRSVNNTDHQ</sequence>
<protein>
    <submittedName>
        <fullName evidence="2">Uncharacterized protein</fullName>
    </submittedName>
</protein>
<evidence type="ECO:0000313" key="3">
    <source>
        <dbReference type="Proteomes" id="UP000239872"/>
    </source>
</evidence>
<keyword evidence="3" id="KW-1185">Reference proteome</keyword>
<reference evidence="2 3" key="1">
    <citation type="submission" date="2018-01" db="EMBL/GenBank/DDBJ databases">
        <title>A novel member of the phylum Bacteroidetes isolated from glacier ice.</title>
        <authorList>
            <person name="Liu Q."/>
            <person name="Xin Y.-H."/>
        </authorList>
    </citation>
    <scope>NUCLEOTIDE SEQUENCE [LARGE SCALE GENOMIC DNA]</scope>
    <source>
        <strain evidence="2 3">RB1R16</strain>
    </source>
</reference>
<name>A0A2S7SYY2_9BACT</name>
<dbReference type="EMBL" id="PPSL01000002">
    <property type="protein sequence ID" value="PQJ12132.1"/>
    <property type="molecule type" value="Genomic_DNA"/>
</dbReference>
<proteinExistence type="predicted"/>
<feature type="transmembrane region" description="Helical" evidence="1">
    <location>
        <begin position="7"/>
        <end position="25"/>
    </location>
</feature>
<evidence type="ECO:0000256" key="1">
    <source>
        <dbReference type="SAM" id="Phobius"/>
    </source>
</evidence>
<organism evidence="2 3">
    <name type="scientific">Flavipsychrobacter stenotrophus</name>
    <dbReference type="NCBI Taxonomy" id="2077091"/>
    <lineage>
        <taxon>Bacteria</taxon>
        <taxon>Pseudomonadati</taxon>
        <taxon>Bacteroidota</taxon>
        <taxon>Chitinophagia</taxon>
        <taxon>Chitinophagales</taxon>
        <taxon>Chitinophagaceae</taxon>
        <taxon>Flavipsychrobacter</taxon>
    </lineage>
</organism>
<gene>
    <name evidence="2" type="ORF">CJD36_010120</name>
</gene>
<keyword evidence="1" id="KW-0472">Membrane</keyword>
<comment type="caution">
    <text evidence="2">The sequence shown here is derived from an EMBL/GenBank/DDBJ whole genome shotgun (WGS) entry which is preliminary data.</text>
</comment>
<keyword evidence="1" id="KW-0812">Transmembrane</keyword>
<dbReference type="Proteomes" id="UP000239872">
    <property type="component" value="Unassembled WGS sequence"/>
</dbReference>
<accession>A0A2S7SYY2</accession>
<evidence type="ECO:0000313" key="2">
    <source>
        <dbReference type="EMBL" id="PQJ12132.1"/>
    </source>
</evidence>
<keyword evidence="1" id="KW-1133">Transmembrane helix</keyword>
<dbReference type="RefSeq" id="WP_105039011.1">
    <property type="nucleotide sequence ID" value="NZ_PPSL01000002.1"/>
</dbReference>
<dbReference type="AlphaFoldDB" id="A0A2S7SYY2"/>